<comment type="function">
    <text evidence="20">Component of the cytosolic iron-sulfur (Fe-S) protein assembly (CIA) machinery. Required for the maturation of extramitochondrial Fe-S proteins. Part of an electron transfer chain functioning in an early step of cytosolic Fe-S biogenesis, facilitating the de novo assembly of a [4Fe-4S] cluster on the cytosolic Fe-S scaffold complex. Electrons are transferred from NADPH via a FAD- and FMN-containing diflavin oxidoreductase. Together with the diflavin oxidoreductase, also required for the assembly of the diferric tyrosyl radical cofactor of ribonucleotide reductase (RNR), probably by providing electrons for reduction during radical cofactor maturation in the catalytic small subunit.</text>
</comment>
<evidence type="ECO:0000256" key="8">
    <source>
        <dbReference type="ARBA" id="ARBA00022481"/>
    </source>
</evidence>
<feature type="binding site" evidence="20">
    <location>
        <position position="276"/>
    </location>
    <ligand>
        <name>[4Fe-4S] cluster</name>
        <dbReference type="ChEBI" id="CHEBI:49883"/>
    </ligand>
</feature>
<dbReference type="GO" id="GO:0000786">
    <property type="term" value="C:nucleosome"/>
    <property type="evidence" value="ECO:0007669"/>
    <property type="project" value="UniProtKB-KW"/>
</dbReference>
<evidence type="ECO:0000256" key="14">
    <source>
        <dbReference type="ARBA" id="ARBA00023004"/>
    </source>
</evidence>
<dbReference type="PRINTS" id="PR00623">
    <property type="entry name" value="HISTONEH4"/>
</dbReference>
<evidence type="ECO:0000256" key="15">
    <source>
        <dbReference type="ARBA" id="ARBA00023014"/>
    </source>
</evidence>
<comment type="cofactor">
    <cofactor evidence="20">
        <name>[2Fe-2S] cluster</name>
        <dbReference type="ChEBI" id="CHEBI:190135"/>
    </cofactor>
</comment>
<dbReference type="CDD" id="cd22912">
    <property type="entry name" value="HFD_H4"/>
    <property type="match status" value="1"/>
</dbReference>
<keyword evidence="16 21" id="KW-0238">DNA-binding</keyword>
<comment type="domain">
    <text evidence="20">The C-terminal domain binds 2 Fe-S clusters but is otherwise mostly in an intrinsically disordered conformation.</text>
</comment>
<keyword evidence="8" id="KW-0488">Methylation</keyword>
<dbReference type="SUPFAM" id="SSF47113">
    <property type="entry name" value="Histone-fold"/>
    <property type="match status" value="1"/>
</dbReference>
<comment type="similarity">
    <text evidence="20">Belongs to the anamorsin family.</text>
</comment>
<protein>
    <recommendedName>
        <fullName evidence="20">Anamorsin homolog</fullName>
    </recommendedName>
    <alternativeName>
        <fullName evidence="20">Fe-S cluster assembly protein DRE2 homolog</fullName>
    </alternativeName>
</protein>
<sequence>MTGRGKGGKGLGKGGAKRHRKVLRDNIQGITKPAIRRLARRGGVKRISGLIYEETRGVLKVFLENVIRDAVTYTEHAKRKTVTAMDVVYALKRQGPKYSAASYDVVLSNFLAPCSVDHSFELVSEIMKLLKPNGVMFGKGRNLQNIQTSLTLAGFCNISVSTKDPPTFSAGKPNFEVGSSSKLAFGKPSVWSLADDLMDEEIDLVNQDELLEESDLLKPAADSLRAVCGTTGKRKACKDCSCGLAEELADEKGSKTTETKVTSSCGSCYLGDAFRCASCPYLGMPAFKPGEKIKIDKY</sequence>
<comment type="subunit">
    <text evidence="6 21">The nucleosome is a histone octamer containing two molecules each of H2A, H2B, H3 and H4 assembled in one H3-H4 heterotetramer and two H2A-H2B heterodimers. The octamer wraps approximately 147 bp of DNA.</text>
</comment>
<dbReference type="GO" id="GO:0051539">
    <property type="term" value="F:4 iron, 4 sulfur cluster binding"/>
    <property type="evidence" value="ECO:0007669"/>
    <property type="project" value="UniProtKB-KW"/>
</dbReference>
<dbReference type="InterPro" id="IPR001951">
    <property type="entry name" value="Histone_H4"/>
</dbReference>
<comment type="cofactor">
    <cofactor evidence="1 20">
        <name>[4Fe-4S] cluster</name>
        <dbReference type="ChEBI" id="CHEBI:49883"/>
    </cofactor>
</comment>
<reference evidence="23" key="1">
    <citation type="submission" date="2018-08" db="EMBL/GenBank/DDBJ databases">
        <authorList>
            <person name="Cornetti L."/>
        </authorList>
    </citation>
    <scope>NUCLEOTIDE SEQUENCE</scope>
    <source>
        <strain evidence="23">DE-FRO-2-1</strain>
    </source>
</reference>
<gene>
    <name evidence="23" type="primary">EOG090X0FGQ</name>
</gene>
<accession>A0A4Y7NJA2</accession>
<dbReference type="Pfam" id="PF20922">
    <property type="entry name" value="Anamorsin_N"/>
    <property type="match status" value="1"/>
</dbReference>
<proteinExistence type="evidence at transcript level"/>
<comment type="domain">
    <text evidence="20">The N-terminal domain has structural similarity with S-adenosyl-L-methionine-dependent methyltransferases, but does not bind S-adenosyl-L-methionine. It is required for correct assembly of the 2 Fe-S clusters.</text>
</comment>
<keyword evidence="7 21" id="KW-0158">Chromosome</keyword>
<evidence type="ECO:0000256" key="6">
    <source>
        <dbReference type="ARBA" id="ARBA00011538"/>
    </source>
</evidence>
<feature type="binding site" evidence="20">
    <location>
        <position position="268"/>
    </location>
    <ligand>
        <name>[4Fe-4S] cluster</name>
        <dbReference type="ChEBI" id="CHEBI:49883"/>
    </ligand>
</feature>
<comment type="subcellular location">
    <subcellularLocation>
        <location evidence="4">Chromosome</location>
    </subcellularLocation>
    <subcellularLocation>
        <location evidence="20">Cytoplasm</location>
    </subcellularLocation>
    <subcellularLocation>
        <location evidence="20">Mitochondrion intermembrane space</location>
    </subcellularLocation>
    <subcellularLocation>
        <location evidence="3">Nucleus</location>
    </subcellularLocation>
</comment>
<keyword evidence="12 20" id="KW-0479">Metal-binding</keyword>
<dbReference type="GO" id="GO:0005758">
    <property type="term" value="C:mitochondrial intermembrane space"/>
    <property type="evidence" value="ECO:0007669"/>
    <property type="project" value="UniProtKB-SubCell"/>
</dbReference>
<feature type="binding site" evidence="20">
    <location>
        <position position="240"/>
    </location>
    <ligand>
        <name>[2Fe-2S] cluster</name>
        <dbReference type="ChEBI" id="CHEBI:190135"/>
    </ligand>
</feature>
<dbReference type="GO" id="GO:0009055">
    <property type="term" value="F:electron transfer activity"/>
    <property type="evidence" value="ECO:0007669"/>
    <property type="project" value="UniProtKB-UniRule"/>
</dbReference>
<dbReference type="InterPro" id="IPR004823">
    <property type="entry name" value="TAF_TATA-bd_Histone-like_dom"/>
</dbReference>
<feature type="short sequence motif" description="Cx2C motif 2" evidence="20">
    <location>
        <begin position="276"/>
        <end position="279"/>
    </location>
</feature>
<dbReference type="PROSITE" id="PS00047">
    <property type="entry name" value="HISTONE_H4"/>
    <property type="match status" value="1"/>
</dbReference>
<dbReference type="GO" id="GO:0051537">
    <property type="term" value="F:2 iron, 2 sulfur cluster binding"/>
    <property type="evidence" value="ECO:0007669"/>
    <property type="project" value="UniProtKB-UniRule"/>
</dbReference>
<dbReference type="InterPro" id="IPR046408">
    <property type="entry name" value="CIAPIN1"/>
</dbReference>
<evidence type="ECO:0000256" key="20">
    <source>
        <dbReference type="HAMAP-Rule" id="MF_03115"/>
    </source>
</evidence>
<evidence type="ECO:0000313" key="23">
    <source>
        <dbReference type="EMBL" id="SVE93311.1"/>
    </source>
</evidence>
<comment type="similarity">
    <text evidence="5 21">Belongs to the histone H4 family.</text>
</comment>
<comment type="caution">
    <text evidence="20">Lacks conserved residue(s) required for the propagation of feature annotation.</text>
</comment>
<evidence type="ECO:0000256" key="11">
    <source>
        <dbReference type="ARBA" id="ARBA00022714"/>
    </source>
</evidence>
<dbReference type="CDD" id="cd02440">
    <property type="entry name" value="AdoMet_MTases"/>
    <property type="match status" value="1"/>
</dbReference>
<dbReference type="AlphaFoldDB" id="A0A4Y7NJA2"/>
<evidence type="ECO:0000256" key="4">
    <source>
        <dbReference type="ARBA" id="ARBA00004286"/>
    </source>
</evidence>
<dbReference type="InterPro" id="IPR035425">
    <property type="entry name" value="CENP-T/H4_C"/>
</dbReference>
<keyword evidence="14 20" id="KW-0408">Iron</keyword>
<keyword evidence="18 21" id="KW-0539">Nucleus</keyword>
<feature type="binding site" evidence="20">
    <location>
        <position position="279"/>
    </location>
    <ligand>
        <name>[4Fe-4S] cluster</name>
        <dbReference type="ChEBI" id="CHEBI:49883"/>
    </ligand>
</feature>
<comment type="domain">
    <text evidence="20">The twin Cx2C motifs are involved in the recognition by the mitochondrial MIA40-ERV1 disulfide relay system. The formation of 2 disulfide bonds in the Cx2C motifs through dithiol/disulfide exchange reactions effectively traps the protein in the mitochondrial intermembrane space.</text>
</comment>
<dbReference type="InterPro" id="IPR029063">
    <property type="entry name" value="SAM-dependent_MTases_sf"/>
</dbReference>
<dbReference type="InterPro" id="IPR019809">
    <property type="entry name" value="Histone_H4_CS"/>
</dbReference>
<organism evidence="23">
    <name type="scientific">Moina brachiata</name>
    <dbReference type="NCBI Taxonomy" id="675436"/>
    <lineage>
        <taxon>Eukaryota</taxon>
        <taxon>Metazoa</taxon>
        <taxon>Ecdysozoa</taxon>
        <taxon>Arthropoda</taxon>
        <taxon>Crustacea</taxon>
        <taxon>Branchiopoda</taxon>
        <taxon>Diplostraca</taxon>
        <taxon>Cladocera</taxon>
        <taxon>Anomopoda</taxon>
        <taxon>Moinidae</taxon>
        <taxon>Moina</taxon>
    </lineage>
</organism>
<dbReference type="FunFam" id="1.10.20.10:FF:000012">
    <property type="entry name" value="Histone H4"/>
    <property type="match status" value="1"/>
</dbReference>
<dbReference type="InterPro" id="IPR009072">
    <property type="entry name" value="Histone-fold"/>
</dbReference>
<dbReference type="GO" id="GO:0046872">
    <property type="term" value="F:metal ion binding"/>
    <property type="evidence" value="ECO:0007669"/>
    <property type="project" value="UniProtKB-KW"/>
</dbReference>
<keyword evidence="17 20" id="KW-0496">Mitochondrion</keyword>
<evidence type="ECO:0000256" key="7">
    <source>
        <dbReference type="ARBA" id="ARBA00022454"/>
    </source>
</evidence>
<name>A0A4Y7NJA2_9CRUS</name>
<dbReference type="GO" id="GO:0003677">
    <property type="term" value="F:DNA binding"/>
    <property type="evidence" value="ECO:0007669"/>
    <property type="project" value="UniProtKB-KW"/>
</dbReference>
<comment type="subunit">
    <text evidence="20">Monomer.</text>
</comment>
<evidence type="ECO:0000259" key="22">
    <source>
        <dbReference type="SMART" id="SM00803"/>
    </source>
</evidence>
<dbReference type="SUPFAM" id="SSF53335">
    <property type="entry name" value="S-adenosyl-L-methionine-dependent methyltransferases"/>
    <property type="match status" value="1"/>
</dbReference>
<dbReference type="SMART" id="SM00417">
    <property type="entry name" value="H4"/>
    <property type="match status" value="1"/>
</dbReference>
<dbReference type="InterPro" id="IPR049011">
    <property type="entry name" value="Anamorsin_N_metazoan"/>
</dbReference>
<keyword evidence="10 20" id="KW-0963">Cytoplasm</keyword>
<keyword evidence="15 20" id="KW-0411">Iron-sulfur</keyword>
<dbReference type="GO" id="GO:0005634">
    <property type="term" value="C:nucleus"/>
    <property type="evidence" value="ECO:0007669"/>
    <property type="project" value="UniProtKB-SubCell"/>
</dbReference>
<keyword evidence="19 21" id="KW-0544">Nucleosome core</keyword>
<evidence type="ECO:0000256" key="18">
    <source>
        <dbReference type="ARBA" id="ARBA00023242"/>
    </source>
</evidence>
<evidence type="ECO:0000256" key="17">
    <source>
        <dbReference type="ARBA" id="ARBA00023128"/>
    </source>
</evidence>
<evidence type="ECO:0000256" key="2">
    <source>
        <dbReference type="ARBA" id="ARBA00002001"/>
    </source>
</evidence>
<feature type="binding site" evidence="20">
    <location>
        <position position="265"/>
    </location>
    <ligand>
        <name>[4Fe-4S] cluster</name>
        <dbReference type="ChEBI" id="CHEBI:49883"/>
    </ligand>
</feature>
<evidence type="ECO:0000256" key="1">
    <source>
        <dbReference type="ARBA" id="ARBA00001966"/>
    </source>
</evidence>
<evidence type="ECO:0000256" key="16">
    <source>
        <dbReference type="ARBA" id="ARBA00023125"/>
    </source>
</evidence>
<evidence type="ECO:0000256" key="10">
    <source>
        <dbReference type="ARBA" id="ARBA00022490"/>
    </source>
</evidence>
<evidence type="ECO:0000256" key="21">
    <source>
        <dbReference type="RuleBase" id="RU000528"/>
    </source>
</evidence>
<feature type="region of interest" description="Fe-S binding site B" evidence="20">
    <location>
        <begin position="265"/>
        <end position="279"/>
    </location>
</feature>
<feature type="binding site" evidence="20">
    <location>
        <position position="242"/>
    </location>
    <ligand>
        <name>[2Fe-2S] cluster</name>
        <dbReference type="ChEBI" id="CHEBI:190135"/>
    </ligand>
</feature>
<dbReference type="PANTHER" id="PTHR10484">
    <property type="entry name" value="HISTONE H4"/>
    <property type="match status" value="1"/>
</dbReference>
<evidence type="ECO:0000256" key="12">
    <source>
        <dbReference type="ARBA" id="ARBA00022723"/>
    </source>
</evidence>
<feature type="domain" description="TATA box binding protein associated factor (TAF) histone-like fold" evidence="22">
    <location>
        <begin position="28"/>
        <end position="93"/>
    </location>
</feature>
<evidence type="ECO:0000256" key="13">
    <source>
        <dbReference type="ARBA" id="ARBA00022990"/>
    </source>
</evidence>
<feature type="binding site" evidence="20">
    <location>
        <position position="237"/>
    </location>
    <ligand>
        <name>[2Fe-2S] cluster</name>
        <dbReference type="ChEBI" id="CHEBI:190135"/>
    </ligand>
</feature>
<dbReference type="InterPro" id="IPR007785">
    <property type="entry name" value="Anamorsin"/>
</dbReference>
<dbReference type="GO" id="GO:0046982">
    <property type="term" value="F:protein heterodimerization activity"/>
    <property type="evidence" value="ECO:0007669"/>
    <property type="project" value="InterPro"/>
</dbReference>
<dbReference type="GO" id="GO:0016226">
    <property type="term" value="P:iron-sulfur cluster assembly"/>
    <property type="evidence" value="ECO:0007669"/>
    <property type="project" value="UniProtKB-UniRule"/>
</dbReference>
<evidence type="ECO:0000256" key="5">
    <source>
        <dbReference type="ARBA" id="ARBA00006564"/>
    </source>
</evidence>
<keyword evidence="9 20" id="KW-0004">4Fe-4S</keyword>
<dbReference type="SMART" id="SM00803">
    <property type="entry name" value="TAF"/>
    <property type="match status" value="1"/>
</dbReference>
<evidence type="ECO:0000256" key="9">
    <source>
        <dbReference type="ARBA" id="ARBA00022485"/>
    </source>
</evidence>
<dbReference type="GO" id="GO:0030527">
    <property type="term" value="F:structural constituent of chromatin"/>
    <property type="evidence" value="ECO:0007669"/>
    <property type="project" value="InterPro"/>
</dbReference>
<keyword evidence="11 20" id="KW-0001">2Fe-2S</keyword>
<dbReference type="EMBL" id="LR023692">
    <property type="protein sequence ID" value="SVE93311.1"/>
    <property type="molecule type" value="mRNA"/>
</dbReference>
<dbReference type="Pfam" id="PF15511">
    <property type="entry name" value="CENP-T_C"/>
    <property type="match status" value="1"/>
</dbReference>
<comment type="function">
    <text evidence="2 21">Core component of nucleosome. Nucleosomes wrap and compact DNA into chromatin, limiting DNA accessibility to the cellular machineries which require DNA as a template. Histones thereby play a central role in transcription regulation, DNA repair, DNA replication and chromosomal stability. DNA accessibility is regulated via a complex set of post-translational modifications of histones, also called histone code, and nucleosome remodeling.</text>
</comment>
<keyword evidence="13" id="KW-0007">Acetylation</keyword>
<dbReference type="Gene3D" id="1.10.20.10">
    <property type="entry name" value="Histone, subunit A"/>
    <property type="match status" value="1"/>
</dbReference>
<feature type="binding site" evidence="20">
    <location>
        <position position="228"/>
    </location>
    <ligand>
        <name>[2Fe-2S] cluster</name>
        <dbReference type="ChEBI" id="CHEBI:190135"/>
    </ligand>
</feature>
<evidence type="ECO:0000256" key="3">
    <source>
        <dbReference type="ARBA" id="ARBA00004123"/>
    </source>
</evidence>
<dbReference type="Pfam" id="PF05093">
    <property type="entry name" value="CIAPIN1"/>
    <property type="match status" value="1"/>
</dbReference>
<dbReference type="HAMAP" id="MF_03115">
    <property type="entry name" value="Anamorsin"/>
    <property type="match status" value="1"/>
</dbReference>
<feature type="short sequence motif" description="Cx2C motif 1" evidence="20">
    <location>
        <begin position="265"/>
        <end position="268"/>
    </location>
</feature>
<evidence type="ECO:0000256" key="19">
    <source>
        <dbReference type="ARBA" id="ARBA00023269"/>
    </source>
</evidence>